<protein>
    <submittedName>
        <fullName evidence="1">Uncharacterized protein</fullName>
    </submittedName>
</protein>
<dbReference type="Proteomes" id="UP001524460">
    <property type="component" value="Unassembled WGS sequence"/>
</dbReference>
<comment type="caution">
    <text evidence="1">The sequence shown here is derived from an EMBL/GenBank/DDBJ whole genome shotgun (WGS) entry which is preliminary data.</text>
</comment>
<dbReference type="EMBL" id="JANEYT010000021">
    <property type="protein sequence ID" value="MCQ1058627.1"/>
    <property type="molecule type" value="Genomic_DNA"/>
</dbReference>
<accession>A0ABT1N1L0</accession>
<dbReference type="RefSeq" id="WP_255042589.1">
    <property type="nucleotide sequence ID" value="NZ_JANEYT010000021.1"/>
</dbReference>
<keyword evidence="2" id="KW-1185">Reference proteome</keyword>
<reference evidence="1 2" key="1">
    <citation type="submission" date="2022-07" db="EMBL/GenBank/DDBJ databases">
        <title>Photobacterium pectinilyticum sp. nov., a marine bacterium isolated from surface seawater of Qingdao offshore.</title>
        <authorList>
            <person name="Wang X."/>
        </authorList>
    </citation>
    <scope>NUCLEOTIDE SEQUENCE [LARGE SCALE GENOMIC DNA]</scope>
    <source>
        <strain evidence="1 2">ZSDE20</strain>
    </source>
</reference>
<gene>
    <name evidence="1" type="ORF">NHN17_11220</name>
</gene>
<organism evidence="1 2">
    <name type="scientific">Photobacterium pectinilyticum</name>
    <dbReference type="NCBI Taxonomy" id="2906793"/>
    <lineage>
        <taxon>Bacteria</taxon>
        <taxon>Pseudomonadati</taxon>
        <taxon>Pseudomonadota</taxon>
        <taxon>Gammaproteobacteria</taxon>
        <taxon>Vibrionales</taxon>
        <taxon>Vibrionaceae</taxon>
        <taxon>Photobacterium</taxon>
    </lineage>
</organism>
<sequence length="72" mass="8138">MDKLSIGRDTISDVNSVEYQWIASLIYDGVEVESVIALIQRCLGGDEIVAEYLRKIALHMCQPAELLHYLDN</sequence>
<proteinExistence type="predicted"/>
<evidence type="ECO:0000313" key="1">
    <source>
        <dbReference type="EMBL" id="MCQ1058627.1"/>
    </source>
</evidence>
<name>A0ABT1N1L0_9GAMM</name>
<evidence type="ECO:0000313" key="2">
    <source>
        <dbReference type="Proteomes" id="UP001524460"/>
    </source>
</evidence>